<dbReference type="PROSITE" id="PS51163">
    <property type="entry name" value="YRDC"/>
    <property type="match status" value="1"/>
</dbReference>
<evidence type="ECO:0000313" key="14">
    <source>
        <dbReference type="Proteomes" id="UP000306912"/>
    </source>
</evidence>
<dbReference type="GO" id="GO:0005524">
    <property type="term" value="F:ATP binding"/>
    <property type="evidence" value="ECO:0007669"/>
    <property type="project" value="UniProtKB-KW"/>
</dbReference>
<dbReference type="EMBL" id="VBWP01000005">
    <property type="protein sequence ID" value="TLG73948.1"/>
    <property type="molecule type" value="Genomic_DNA"/>
</dbReference>
<proteinExistence type="inferred from homology"/>
<dbReference type="PANTHER" id="PTHR17490">
    <property type="entry name" value="SUA5"/>
    <property type="match status" value="1"/>
</dbReference>
<dbReference type="SUPFAM" id="SSF55821">
    <property type="entry name" value="YrdC/RibB"/>
    <property type="match status" value="1"/>
</dbReference>
<keyword evidence="6" id="KW-0819">tRNA processing</keyword>
<evidence type="ECO:0000256" key="2">
    <source>
        <dbReference type="ARBA" id="ARBA00007663"/>
    </source>
</evidence>
<dbReference type="GO" id="GO:0061710">
    <property type="term" value="F:L-threonylcarbamoyladenylate synthase"/>
    <property type="evidence" value="ECO:0007669"/>
    <property type="project" value="UniProtKB-EC"/>
</dbReference>
<comment type="subcellular location">
    <subcellularLocation>
        <location evidence="1">Cytoplasm</location>
    </subcellularLocation>
</comment>
<dbReference type="GO" id="GO:0006450">
    <property type="term" value="P:regulation of translational fidelity"/>
    <property type="evidence" value="ECO:0007669"/>
    <property type="project" value="TreeGrafter"/>
</dbReference>
<keyword evidence="5" id="KW-0808">Transferase</keyword>
<evidence type="ECO:0000256" key="3">
    <source>
        <dbReference type="ARBA" id="ARBA00012584"/>
    </source>
</evidence>
<dbReference type="InterPro" id="IPR050156">
    <property type="entry name" value="TC-AMP_synthase_SUA5"/>
</dbReference>
<dbReference type="Proteomes" id="UP000306912">
    <property type="component" value="Unassembled WGS sequence"/>
</dbReference>
<comment type="caution">
    <text evidence="13">The sequence shown here is derived from an EMBL/GenBank/DDBJ whole genome shotgun (WGS) entry which is preliminary data.</text>
</comment>
<evidence type="ECO:0000256" key="9">
    <source>
        <dbReference type="ARBA" id="ARBA00022840"/>
    </source>
</evidence>
<dbReference type="Pfam" id="PF01300">
    <property type="entry name" value="Sua5_yciO_yrdC"/>
    <property type="match status" value="1"/>
</dbReference>
<evidence type="ECO:0000259" key="12">
    <source>
        <dbReference type="PROSITE" id="PS51163"/>
    </source>
</evidence>
<dbReference type="InParanoid" id="A0A5R8QBN1"/>
<reference evidence="13 14" key="1">
    <citation type="submission" date="2019-05" db="EMBL/GenBank/DDBJ databases">
        <title>Culicoidintestinum kansasii gen. nov., sp. nov. from the gastrointestinal tract of the biting midge, Culicoides sonorensis.</title>
        <authorList>
            <person name="Neupane S."/>
            <person name="Ghosh A."/>
            <person name="Gunther S."/>
            <person name="Martin K."/>
            <person name="Zurek L."/>
        </authorList>
    </citation>
    <scope>NUCLEOTIDE SEQUENCE [LARGE SCALE GENOMIC DNA]</scope>
    <source>
        <strain evidence="13 14">CS-1</strain>
    </source>
</reference>
<organism evidence="13 14">
    <name type="scientific">Culicoidibacter larvae</name>
    <dbReference type="NCBI Taxonomy" id="2579976"/>
    <lineage>
        <taxon>Bacteria</taxon>
        <taxon>Bacillati</taxon>
        <taxon>Bacillota</taxon>
        <taxon>Culicoidibacteria</taxon>
        <taxon>Culicoidibacterales</taxon>
        <taxon>Culicoidibacteraceae</taxon>
        <taxon>Culicoidibacter</taxon>
    </lineage>
</organism>
<evidence type="ECO:0000256" key="1">
    <source>
        <dbReference type="ARBA" id="ARBA00004496"/>
    </source>
</evidence>
<name>A0A5R8QBN1_9FIRM</name>
<keyword evidence="14" id="KW-1185">Reference proteome</keyword>
<evidence type="ECO:0000256" key="5">
    <source>
        <dbReference type="ARBA" id="ARBA00022679"/>
    </source>
</evidence>
<dbReference type="EC" id="2.7.7.87" evidence="3"/>
<comment type="similarity">
    <text evidence="2">Belongs to the SUA5 family.</text>
</comment>
<evidence type="ECO:0000313" key="13">
    <source>
        <dbReference type="EMBL" id="TLG73948.1"/>
    </source>
</evidence>
<dbReference type="InterPro" id="IPR017945">
    <property type="entry name" value="DHBP_synth_RibB-like_a/b_dom"/>
</dbReference>
<dbReference type="Gene3D" id="3.90.870.10">
    <property type="entry name" value="DHBP synthase"/>
    <property type="match status" value="1"/>
</dbReference>
<dbReference type="NCBIfam" id="TIGR00057">
    <property type="entry name" value="L-threonylcarbamoyladenylate synthase"/>
    <property type="match status" value="1"/>
</dbReference>
<protein>
    <recommendedName>
        <fullName evidence="10">L-threonylcarbamoyladenylate synthase</fullName>
        <ecNumber evidence="3">2.7.7.87</ecNumber>
    </recommendedName>
    <alternativeName>
        <fullName evidence="10">L-threonylcarbamoyladenylate synthase</fullName>
    </alternativeName>
</protein>
<gene>
    <name evidence="13" type="ORF">FEZ08_07420</name>
</gene>
<dbReference type="AlphaFoldDB" id="A0A5R8QBN1"/>
<dbReference type="PANTHER" id="PTHR17490:SF16">
    <property type="entry name" value="THREONYLCARBAMOYL-AMP SYNTHASE"/>
    <property type="match status" value="1"/>
</dbReference>
<dbReference type="InterPro" id="IPR006070">
    <property type="entry name" value="Sua5-like_dom"/>
</dbReference>
<accession>A0A5R8QBN1</accession>
<dbReference type="GO" id="GO:0000049">
    <property type="term" value="F:tRNA binding"/>
    <property type="evidence" value="ECO:0007669"/>
    <property type="project" value="TreeGrafter"/>
</dbReference>
<evidence type="ECO:0000256" key="8">
    <source>
        <dbReference type="ARBA" id="ARBA00022741"/>
    </source>
</evidence>
<sequence length="202" mass="21966">MMQMLTRSVESLITELRSGNPVIIPTDTVYGFAASVAQPEAVDAVYHLKQRPAEKALILFGADVEALRPYVAEIPEAVEQLMAHFWPGALTVILPKSTAVPEYVNAGLDTIALRIPQSELVTRIVAETGVLATTSANRSGEAPLPTVALLDSTFPDVMIFDEELAGNGMASTIVEWRDSEFLFHRIGAISKKDIGDVLLRNY</sequence>
<dbReference type="FunCoup" id="A0A5R8QBN1">
    <property type="interactions" value="298"/>
</dbReference>
<dbReference type="GO" id="GO:0003725">
    <property type="term" value="F:double-stranded RNA binding"/>
    <property type="evidence" value="ECO:0007669"/>
    <property type="project" value="InterPro"/>
</dbReference>
<dbReference type="GO" id="GO:0005737">
    <property type="term" value="C:cytoplasm"/>
    <property type="evidence" value="ECO:0007669"/>
    <property type="project" value="UniProtKB-SubCell"/>
</dbReference>
<comment type="catalytic activity">
    <reaction evidence="11">
        <text>L-threonine + hydrogencarbonate + ATP = L-threonylcarbamoyladenylate + diphosphate + H2O</text>
        <dbReference type="Rhea" id="RHEA:36407"/>
        <dbReference type="ChEBI" id="CHEBI:15377"/>
        <dbReference type="ChEBI" id="CHEBI:17544"/>
        <dbReference type="ChEBI" id="CHEBI:30616"/>
        <dbReference type="ChEBI" id="CHEBI:33019"/>
        <dbReference type="ChEBI" id="CHEBI:57926"/>
        <dbReference type="ChEBI" id="CHEBI:73682"/>
        <dbReference type="EC" id="2.7.7.87"/>
    </reaction>
</comment>
<keyword evidence="4" id="KW-0963">Cytoplasm</keyword>
<keyword evidence="9" id="KW-0067">ATP-binding</keyword>
<evidence type="ECO:0000256" key="4">
    <source>
        <dbReference type="ARBA" id="ARBA00022490"/>
    </source>
</evidence>
<evidence type="ECO:0000256" key="7">
    <source>
        <dbReference type="ARBA" id="ARBA00022695"/>
    </source>
</evidence>
<feature type="domain" description="YrdC-like" evidence="12">
    <location>
        <begin position="6"/>
        <end position="189"/>
    </location>
</feature>
<keyword evidence="8" id="KW-0547">Nucleotide-binding</keyword>
<dbReference type="GO" id="GO:0008033">
    <property type="term" value="P:tRNA processing"/>
    <property type="evidence" value="ECO:0007669"/>
    <property type="project" value="UniProtKB-KW"/>
</dbReference>
<evidence type="ECO:0000256" key="11">
    <source>
        <dbReference type="ARBA" id="ARBA00048366"/>
    </source>
</evidence>
<evidence type="ECO:0000256" key="6">
    <source>
        <dbReference type="ARBA" id="ARBA00022694"/>
    </source>
</evidence>
<keyword evidence="7" id="KW-0548">Nucleotidyltransferase</keyword>
<evidence type="ECO:0000256" key="10">
    <source>
        <dbReference type="ARBA" id="ARBA00029774"/>
    </source>
</evidence>